<evidence type="ECO:0000313" key="1">
    <source>
        <dbReference type="EMBL" id="KAH8009448.1"/>
    </source>
</evidence>
<dbReference type="Proteomes" id="UP000821866">
    <property type="component" value="Chromosome 9"/>
</dbReference>
<dbReference type="VEuPathDB" id="VectorBase:LOC119168333"/>
<reference evidence="1" key="1">
    <citation type="journal article" date="2020" name="Cell">
        <title>Large-Scale Comparative Analyses of Tick Genomes Elucidate Their Genetic Diversity and Vector Capacities.</title>
        <authorList>
            <consortium name="Tick Genome and Microbiome Consortium (TIGMIC)"/>
            <person name="Jia N."/>
            <person name="Wang J."/>
            <person name="Shi W."/>
            <person name="Du L."/>
            <person name="Sun Y."/>
            <person name="Zhan W."/>
            <person name="Jiang J.F."/>
            <person name="Wang Q."/>
            <person name="Zhang B."/>
            <person name="Ji P."/>
            <person name="Bell-Sakyi L."/>
            <person name="Cui X.M."/>
            <person name="Yuan T.T."/>
            <person name="Jiang B.G."/>
            <person name="Yang W.F."/>
            <person name="Lam T.T."/>
            <person name="Chang Q.C."/>
            <person name="Ding S.J."/>
            <person name="Wang X.J."/>
            <person name="Zhu J.G."/>
            <person name="Ruan X.D."/>
            <person name="Zhao L."/>
            <person name="Wei J.T."/>
            <person name="Ye R.Z."/>
            <person name="Que T.C."/>
            <person name="Du C.H."/>
            <person name="Zhou Y.H."/>
            <person name="Cheng J.X."/>
            <person name="Dai P.F."/>
            <person name="Guo W.B."/>
            <person name="Han X.H."/>
            <person name="Huang E.J."/>
            <person name="Li L.F."/>
            <person name="Wei W."/>
            <person name="Gao Y.C."/>
            <person name="Liu J.Z."/>
            <person name="Shao H.Z."/>
            <person name="Wang X."/>
            <person name="Wang C.C."/>
            <person name="Yang T.C."/>
            <person name="Huo Q.B."/>
            <person name="Li W."/>
            <person name="Chen H.Y."/>
            <person name="Chen S.E."/>
            <person name="Zhou L.G."/>
            <person name="Ni X.B."/>
            <person name="Tian J.H."/>
            <person name="Sheng Y."/>
            <person name="Liu T."/>
            <person name="Pan Y.S."/>
            <person name="Xia L.Y."/>
            <person name="Li J."/>
            <person name="Zhao F."/>
            <person name="Cao W.C."/>
        </authorList>
    </citation>
    <scope>NUCLEOTIDE SEQUENCE</scope>
    <source>
        <strain evidence="1">Rmic-2018</strain>
    </source>
</reference>
<dbReference type="EMBL" id="JABSTU010000011">
    <property type="protein sequence ID" value="KAH8009448.1"/>
    <property type="molecule type" value="Genomic_DNA"/>
</dbReference>
<gene>
    <name evidence="1" type="ORF">HPB51_017968</name>
</gene>
<evidence type="ECO:0008006" key="3">
    <source>
        <dbReference type="Google" id="ProtNLM"/>
    </source>
</evidence>
<comment type="caution">
    <text evidence="1">The sequence shown here is derived from an EMBL/GenBank/DDBJ whole genome shotgun (WGS) entry which is preliminary data.</text>
</comment>
<protein>
    <recommendedName>
        <fullName evidence="3">Tick transposon</fullName>
    </recommendedName>
</protein>
<proteinExistence type="predicted"/>
<reference evidence="1" key="2">
    <citation type="submission" date="2021-09" db="EMBL/GenBank/DDBJ databases">
        <authorList>
            <person name="Jia N."/>
            <person name="Wang J."/>
            <person name="Shi W."/>
            <person name="Du L."/>
            <person name="Sun Y."/>
            <person name="Zhan W."/>
            <person name="Jiang J."/>
            <person name="Wang Q."/>
            <person name="Zhang B."/>
            <person name="Ji P."/>
            <person name="Sakyi L.B."/>
            <person name="Cui X."/>
            <person name="Yuan T."/>
            <person name="Jiang B."/>
            <person name="Yang W."/>
            <person name="Lam T.T.-Y."/>
            <person name="Chang Q."/>
            <person name="Ding S."/>
            <person name="Wang X."/>
            <person name="Zhu J."/>
            <person name="Ruan X."/>
            <person name="Zhao L."/>
            <person name="Wei J."/>
            <person name="Que T."/>
            <person name="Du C."/>
            <person name="Cheng J."/>
            <person name="Dai P."/>
            <person name="Han X."/>
            <person name="Huang E."/>
            <person name="Gao Y."/>
            <person name="Liu J."/>
            <person name="Shao H."/>
            <person name="Ye R."/>
            <person name="Li L."/>
            <person name="Wei W."/>
            <person name="Wang X."/>
            <person name="Wang C."/>
            <person name="Huo Q."/>
            <person name="Li W."/>
            <person name="Guo W."/>
            <person name="Chen H."/>
            <person name="Chen S."/>
            <person name="Zhou L."/>
            <person name="Zhou L."/>
            <person name="Ni X."/>
            <person name="Tian J."/>
            <person name="Zhou Y."/>
            <person name="Sheng Y."/>
            <person name="Liu T."/>
            <person name="Pan Y."/>
            <person name="Xia L."/>
            <person name="Li J."/>
            <person name="Zhao F."/>
            <person name="Cao W."/>
        </authorList>
    </citation>
    <scope>NUCLEOTIDE SEQUENCE</scope>
    <source>
        <strain evidence="1">Rmic-2018</strain>
        <tissue evidence="1">Larvae</tissue>
    </source>
</reference>
<dbReference type="AlphaFoldDB" id="A0A9J6D5X2"/>
<sequence>MGAPRRRLSTKNLNAVDELLVTNQIDLVGLRCLLQRLERSADDLAKANKAPHAHMKDDNVLADMDSVLVYKDQTVGSVGLLKHDIQELVTRTPGIAGSDGNEEAYSITRDLTDRASPPPPRMNTRDALLTYHDITLHYRLSRLTFPPPHKSFSQHQQHLWRHLQARTFLTRARLALFHP</sequence>
<evidence type="ECO:0000313" key="2">
    <source>
        <dbReference type="Proteomes" id="UP000821866"/>
    </source>
</evidence>
<keyword evidence="2" id="KW-1185">Reference proteome</keyword>
<organism evidence="1 2">
    <name type="scientific">Rhipicephalus microplus</name>
    <name type="common">Cattle tick</name>
    <name type="synonym">Boophilus microplus</name>
    <dbReference type="NCBI Taxonomy" id="6941"/>
    <lineage>
        <taxon>Eukaryota</taxon>
        <taxon>Metazoa</taxon>
        <taxon>Ecdysozoa</taxon>
        <taxon>Arthropoda</taxon>
        <taxon>Chelicerata</taxon>
        <taxon>Arachnida</taxon>
        <taxon>Acari</taxon>
        <taxon>Parasitiformes</taxon>
        <taxon>Ixodida</taxon>
        <taxon>Ixodoidea</taxon>
        <taxon>Ixodidae</taxon>
        <taxon>Rhipicephalinae</taxon>
        <taxon>Rhipicephalus</taxon>
        <taxon>Boophilus</taxon>
    </lineage>
</organism>
<name>A0A9J6D5X2_RHIMP</name>
<accession>A0A9J6D5X2</accession>